<dbReference type="AlphaFoldDB" id="A0A3G5MYN9"/>
<dbReference type="InterPro" id="IPR023346">
    <property type="entry name" value="Lysozyme-like_dom_sf"/>
</dbReference>
<reference evidence="12" key="1">
    <citation type="submission" date="2018-05" db="EMBL/GenBank/DDBJ databases">
        <authorList>
            <person name="Nguyen P.V."/>
        </authorList>
    </citation>
    <scope>NUCLEOTIDE SEQUENCE</scope>
</reference>
<keyword evidence="8" id="KW-0326">Glycosidase</keyword>
<feature type="disulfide bond" evidence="10">
    <location>
        <begin position="64"/>
        <end position="92"/>
    </location>
</feature>
<feature type="disulfide bond" evidence="10">
    <location>
        <begin position="30"/>
        <end position="37"/>
    </location>
</feature>
<dbReference type="PROSITE" id="PS51909">
    <property type="entry name" value="LYSOZYME_I"/>
    <property type="match status" value="1"/>
</dbReference>
<name>A0A3G5MYN9_MELIC</name>
<evidence type="ECO:0000256" key="2">
    <source>
        <dbReference type="ARBA" id="ARBA00012732"/>
    </source>
</evidence>
<keyword evidence="5" id="KW-0378">Hydrolase</keyword>
<dbReference type="PANTHER" id="PTHR11195">
    <property type="entry name" value="DESTABILASE-RELATED"/>
    <property type="match status" value="1"/>
</dbReference>
<evidence type="ECO:0000256" key="7">
    <source>
        <dbReference type="ARBA" id="ARBA00023157"/>
    </source>
</evidence>
<feature type="active site" description="Proton donor" evidence="9">
    <location>
        <position position="33"/>
    </location>
</feature>
<evidence type="ECO:0000256" key="8">
    <source>
        <dbReference type="ARBA" id="ARBA00023295"/>
    </source>
</evidence>
<proteinExistence type="evidence at transcript level"/>
<evidence type="ECO:0000256" key="4">
    <source>
        <dbReference type="ARBA" id="ARBA00022638"/>
    </source>
</evidence>
<evidence type="ECO:0000313" key="12">
    <source>
        <dbReference type="EMBL" id="AYX41423.1"/>
    </source>
</evidence>
<dbReference type="GO" id="GO:0042742">
    <property type="term" value="P:defense response to bacterium"/>
    <property type="evidence" value="ECO:0007669"/>
    <property type="project" value="UniProtKB-KW"/>
</dbReference>
<keyword evidence="6" id="KW-0044">Antibiotic</keyword>
<sequence length="144" mass="16046">MKALIKAIIFSLFFVSIKTADEQTCLSCICKHESFGCTPRPCAWDDDAVSCGYFQIKHVYYLDCGTPGLRSGESTEDGWKRCALDYGCSVQCIRAYINRYASQCNRPISDCERMSRLHNGGPNGCSLARTDVYWNAVKRCAGGK</sequence>
<keyword evidence="7 10" id="KW-1015">Disulfide bond</keyword>
<evidence type="ECO:0000256" key="3">
    <source>
        <dbReference type="ARBA" id="ARBA00022529"/>
    </source>
</evidence>
<feature type="disulfide bond" evidence="10">
    <location>
        <begin position="25"/>
        <end position="111"/>
    </location>
</feature>
<keyword evidence="11" id="KW-0732">Signal</keyword>
<feature type="active site" description="Nucleophile" evidence="9">
    <location>
        <position position="45"/>
    </location>
</feature>
<feature type="chain" id="PRO_5018044066" description="lysozyme" evidence="11">
    <location>
        <begin position="20"/>
        <end position="144"/>
    </location>
</feature>
<dbReference type="EMBL" id="MH315946">
    <property type="protein sequence ID" value="AYX41423.1"/>
    <property type="molecule type" value="mRNA"/>
</dbReference>
<dbReference type="GO" id="GO:0003796">
    <property type="term" value="F:lysozyme activity"/>
    <property type="evidence" value="ECO:0007669"/>
    <property type="project" value="UniProtKB-EC"/>
</dbReference>
<dbReference type="Pfam" id="PF05497">
    <property type="entry name" value="Destabilase"/>
    <property type="match status" value="1"/>
</dbReference>
<evidence type="ECO:0000256" key="5">
    <source>
        <dbReference type="ARBA" id="ARBA00022801"/>
    </source>
</evidence>
<dbReference type="GO" id="GO:0031640">
    <property type="term" value="P:killing of cells of another organism"/>
    <property type="evidence" value="ECO:0007669"/>
    <property type="project" value="UniProtKB-KW"/>
</dbReference>
<accession>A0A3G5MYN9</accession>
<comment type="catalytic activity">
    <reaction evidence="1">
        <text>Hydrolysis of (1-&gt;4)-beta-linkages between N-acetylmuramic acid and N-acetyl-D-glucosamine residues in a peptidoglycan and between N-acetyl-D-glucosamine residues in chitodextrins.</text>
        <dbReference type="EC" id="3.2.1.17"/>
    </reaction>
</comment>
<evidence type="ECO:0000256" key="6">
    <source>
        <dbReference type="ARBA" id="ARBA00023022"/>
    </source>
</evidence>
<dbReference type="Gene3D" id="1.10.530.10">
    <property type="match status" value="1"/>
</dbReference>
<feature type="disulfide bond" evidence="10">
    <location>
        <begin position="82"/>
        <end position="88"/>
    </location>
</feature>
<evidence type="ECO:0000256" key="9">
    <source>
        <dbReference type="PIRSR" id="PIRSR608597-1"/>
    </source>
</evidence>
<feature type="disulfide bond" evidence="10">
    <location>
        <begin position="42"/>
        <end position="51"/>
    </location>
</feature>
<keyword evidence="3" id="KW-0929">Antimicrobial</keyword>
<dbReference type="InterPro" id="IPR008597">
    <property type="entry name" value="Invert_lysozyme"/>
</dbReference>
<evidence type="ECO:0000256" key="10">
    <source>
        <dbReference type="PIRSR" id="PIRSR608597-3"/>
    </source>
</evidence>
<dbReference type="PANTHER" id="PTHR11195:SF13">
    <property type="entry name" value="INVERTEBRATE-TYPE LYSOZYME 2-RELATED"/>
    <property type="match status" value="1"/>
</dbReference>
<evidence type="ECO:0000256" key="1">
    <source>
        <dbReference type="ARBA" id="ARBA00000632"/>
    </source>
</evidence>
<keyword evidence="4" id="KW-0081">Bacteriolytic enzyme</keyword>
<organism evidence="12">
    <name type="scientific">Meloidogyne incognita</name>
    <name type="common">Southern root-knot nematode worm</name>
    <name type="synonym">Oxyuris incognita</name>
    <dbReference type="NCBI Taxonomy" id="6306"/>
    <lineage>
        <taxon>Eukaryota</taxon>
        <taxon>Metazoa</taxon>
        <taxon>Ecdysozoa</taxon>
        <taxon>Nematoda</taxon>
        <taxon>Chromadorea</taxon>
        <taxon>Rhabditida</taxon>
        <taxon>Tylenchina</taxon>
        <taxon>Tylenchomorpha</taxon>
        <taxon>Tylenchoidea</taxon>
        <taxon>Meloidogynidae</taxon>
        <taxon>Meloidogyninae</taxon>
        <taxon>Meloidogyne</taxon>
        <taxon>Meloidogyne incognita group</taxon>
    </lineage>
</organism>
<dbReference type="EC" id="3.2.1.17" evidence="2"/>
<feature type="signal peptide" evidence="11">
    <location>
        <begin position="1"/>
        <end position="19"/>
    </location>
</feature>
<evidence type="ECO:0000256" key="11">
    <source>
        <dbReference type="SAM" id="SignalP"/>
    </source>
</evidence>
<dbReference type="SUPFAM" id="SSF53955">
    <property type="entry name" value="Lysozyme-like"/>
    <property type="match status" value="1"/>
</dbReference>
<protein>
    <recommendedName>
        <fullName evidence="2">lysozyme</fullName>
        <ecNumber evidence="2">3.2.1.17</ecNumber>
    </recommendedName>
</protein>